<protein>
    <submittedName>
        <fullName evidence="1">Uncharacterized protein</fullName>
    </submittedName>
</protein>
<evidence type="ECO:0000313" key="1">
    <source>
        <dbReference type="EMBL" id="OGG40184.1"/>
    </source>
</evidence>
<dbReference type="Proteomes" id="UP000179368">
    <property type="component" value="Unassembled WGS sequence"/>
</dbReference>
<accession>A0A1F6BTC7</accession>
<dbReference type="AlphaFoldDB" id="A0A1F6BTC7"/>
<evidence type="ECO:0000313" key="2">
    <source>
        <dbReference type="Proteomes" id="UP000179368"/>
    </source>
</evidence>
<comment type="caution">
    <text evidence="1">The sequence shown here is derived from an EMBL/GenBank/DDBJ whole genome shotgun (WGS) entry which is preliminary data.</text>
</comment>
<dbReference type="InterPro" id="IPR050378">
    <property type="entry name" value="Metallo-dep_Hydrolases_sf"/>
</dbReference>
<dbReference type="Gene3D" id="3.20.20.140">
    <property type="entry name" value="Metal-dependent hydrolases"/>
    <property type="match status" value="2"/>
</dbReference>
<dbReference type="InterPro" id="IPR032466">
    <property type="entry name" value="Metal_Hydrolase"/>
</dbReference>
<proteinExistence type="predicted"/>
<name>A0A1F6BTC7_9BACT</name>
<dbReference type="SUPFAM" id="SSF51556">
    <property type="entry name" value="Metallo-dependent hydrolases"/>
    <property type="match status" value="1"/>
</dbReference>
<sequence length="486" mass="54181">MTILIKGGLVYDGSGNEPVKEDVLIRGERILKRGNFPKNRGDSVVDATGAMVVPGFIDVNSPADHYLDIFKDDFGRNSSKDGVTTVIGGNCGASLLPATDRLFLPLRKWAGVSESGANWHGFDDFFRRLDKKLNVNFGTLVGHSTIRRALLGDETRDLTENELRLAKKMLADAFGKGILGFSTGLEFIHTKLTPVHEIEELAELASEKKRVYATHLRSYGPRLGTAVEEAIGIARKTGVNLEISHFMPRVEEARNYFVLKDKIEEESAKLRINFDCNFSPYIPTPMYRFLPEWLQNENLEAMLGYLSAEHLEERILGHLRRVGAGNIRIGEMPSHLSFLTGKSLRDYAISNKLRPAKALLKLMKISKLRGVLSRQAADDDLEDFVFSSASLIASGEARNEKPFLGFLKLADKTKKISMEKAVAKLTALPAEKYGLKWRGKIREDYYADIAVIGDFTVRNAFVNGALLVNDGVFQSTRSGKFLKHEK</sequence>
<reference evidence="1 2" key="1">
    <citation type="journal article" date="2016" name="Nat. Commun.">
        <title>Thousands of microbial genomes shed light on interconnected biogeochemical processes in an aquifer system.</title>
        <authorList>
            <person name="Anantharaman K."/>
            <person name="Brown C.T."/>
            <person name="Hug L.A."/>
            <person name="Sharon I."/>
            <person name="Castelle C.J."/>
            <person name="Probst A.J."/>
            <person name="Thomas B.C."/>
            <person name="Singh A."/>
            <person name="Wilkins M.J."/>
            <person name="Karaoz U."/>
            <person name="Brodie E.L."/>
            <person name="Williams K.H."/>
            <person name="Hubbard S.S."/>
            <person name="Banfield J.F."/>
        </authorList>
    </citation>
    <scope>NUCLEOTIDE SEQUENCE [LARGE SCALE GENOMIC DNA]</scope>
</reference>
<dbReference type="PANTHER" id="PTHR11647">
    <property type="entry name" value="HYDRANTOINASE/DIHYDROPYRIMIDINASE FAMILY MEMBER"/>
    <property type="match status" value="1"/>
</dbReference>
<organism evidence="1 2">
    <name type="scientific">Candidatus Jorgensenbacteria bacterium GWA1_49_17</name>
    <dbReference type="NCBI Taxonomy" id="1798467"/>
    <lineage>
        <taxon>Bacteria</taxon>
        <taxon>Candidatus Joergenseniibacteriota</taxon>
    </lineage>
</organism>
<dbReference type="SUPFAM" id="SSF51338">
    <property type="entry name" value="Composite domain of metallo-dependent hydrolases"/>
    <property type="match status" value="1"/>
</dbReference>
<gene>
    <name evidence="1" type="ORF">A2116_01075</name>
</gene>
<dbReference type="Gene3D" id="2.30.40.10">
    <property type="entry name" value="Urease, subunit C, domain 1"/>
    <property type="match status" value="2"/>
</dbReference>
<dbReference type="InterPro" id="IPR011059">
    <property type="entry name" value="Metal-dep_hydrolase_composite"/>
</dbReference>
<dbReference type="EMBL" id="MFKG01000022">
    <property type="protein sequence ID" value="OGG40184.1"/>
    <property type="molecule type" value="Genomic_DNA"/>
</dbReference>
<dbReference type="GO" id="GO:0016810">
    <property type="term" value="F:hydrolase activity, acting on carbon-nitrogen (but not peptide) bonds"/>
    <property type="evidence" value="ECO:0007669"/>
    <property type="project" value="InterPro"/>
</dbReference>
<dbReference type="PANTHER" id="PTHR11647:SF1">
    <property type="entry name" value="COLLAPSIN RESPONSE MEDIATOR PROTEIN"/>
    <property type="match status" value="1"/>
</dbReference>